<dbReference type="PANTHER" id="PTHR11699">
    <property type="entry name" value="ALDEHYDE DEHYDROGENASE-RELATED"/>
    <property type="match status" value="1"/>
</dbReference>
<dbReference type="InterPro" id="IPR016163">
    <property type="entry name" value="Ald_DH_C"/>
</dbReference>
<protein>
    <submittedName>
        <fullName evidence="6">Aldehyde dehydrogenase family protein</fullName>
    </submittedName>
</protein>
<evidence type="ECO:0000256" key="3">
    <source>
        <dbReference type="RuleBase" id="RU003345"/>
    </source>
</evidence>
<dbReference type="InterPro" id="IPR016161">
    <property type="entry name" value="Ald_DH/histidinol_DH"/>
</dbReference>
<feature type="compositionally biased region" description="Low complexity" evidence="4">
    <location>
        <begin position="556"/>
        <end position="569"/>
    </location>
</feature>
<evidence type="ECO:0000313" key="6">
    <source>
        <dbReference type="EMBL" id="MFC7616246.1"/>
    </source>
</evidence>
<dbReference type="CDD" id="cd07099">
    <property type="entry name" value="ALDH_DDALDH"/>
    <property type="match status" value="1"/>
</dbReference>
<feature type="active site" evidence="2">
    <location>
        <position position="230"/>
    </location>
</feature>
<feature type="region of interest" description="Disordered" evidence="4">
    <location>
        <begin position="478"/>
        <end position="515"/>
    </location>
</feature>
<evidence type="ECO:0000256" key="4">
    <source>
        <dbReference type="SAM" id="MobiDB-lite"/>
    </source>
</evidence>
<gene>
    <name evidence="6" type="ORF">ACFQV2_24985</name>
</gene>
<dbReference type="InterPro" id="IPR015590">
    <property type="entry name" value="Aldehyde_DH_dom"/>
</dbReference>
<organism evidence="6 7">
    <name type="scientific">Actinokineospora soli</name>
    <dbReference type="NCBI Taxonomy" id="1048753"/>
    <lineage>
        <taxon>Bacteria</taxon>
        <taxon>Bacillati</taxon>
        <taxon>Actinomycetota</taxon>
        <taxon>Actinomycetes</taxon>
        <taxon>Pseudonocardiales</taxon>
        <taxon>Pseudonocardiaceae</taxon>
        <taxon>Actinokineospora</taxon>
    </lineage>
</organism>
<dbReference type="EMBL" id="JBHTEY010000004">
    <property type="protein sequence ID" value="MFC7616246.1"/>
    <property type="molecule type" value="Genomic_DNA"/>
</dbReference>
<accession>A0ABW2TRY6</accession>
<proteinExistence type="inferred from homology"/>
<sequence>MTIEVRCPADGRLVGTVPTRSAEDVTAAVLALREHQRSWADAGPRRRARVLRAFAAWIADNAAHLADVVQAESGKARADAEVEAPVAVEAITYFARNAERFLTPDPVRRSGALTAAKHLAVAFRPHPVVGVITPWNFPLLGPTFDVAPALAAGASVLLKPSEVTPLTALELARGWREVDAPPVFSVATGGPATGEALVDAVDFIQFTGSTSTGKRVAHRAVDRMVPYSLELGGKDAAIVLADADLDRAAAGIAWGALFNAGQVCVSVERVYVEAAVHDEFVRKLTAVVSGLRQGADDRGYRADVGAMATPAQHDVVARHVREAIAAGATALTGGVPDPAGAFYPPTVLVGVDHAMACMREETFGPTIPVVAVADADEAVRLANDSAYGLSATVWTRDIARARRIASTVDAGAVNVNDVYCNLFAPGLPHAGWKSSGSGARFGGAHGVRKYCREQAVTLPRLPTPARMPYWYPYTPKEPVRPTRAGAGDGHRAPLTPTGSGRPTLHRNPRGHSMTRPLRRSLSLTVTLLAAVAFAGAAPPRRPPTSTRRPPRCRPDATATSSATRRPSSTWTRCAWCRPPRPPAGSCT</sequence>
<dbReference type="Proteomes" id="UP001596512">
    <property type="component" value="Unassembled WGS sequence"/>
</dbReference>
<comment type="caution">
    <text evidence="6">The sequence shown here is derived from an EMBL/GenBank/DDBJ whole genome shotgun (WGS) entry which is preliminary data.</text>
</comment>
<dbReference type="SUPFAM" id="SSF53720">
    <property type="entry name" value="ALDH-like"/>
    <property type="match status" value="1"/>
</dbReference>
<name>A0ABW2TRY6_9PSEU</name>
<reference evidence="7" key="1">
    <citation type="journal article" date="2019" name="Int. J. Syst. Evol. Microbiol.">
        <title>The Global Catalogue of Microorganisms (GCM) 10K type strain sequencing project: providing services to taxonomists for standard genome sequencing and annotation.</title>
        <authorList>
            <consortium name="The Broad Institute Genomics Platform"/>
            <consortium name="The Broad Institute Genome Sequencing Center for Infectious Disease"/>
            <person name="Wu L."/>
            <person name="Ma J."/>
        </authorList>
    </citation>
    <scope>NUCLEOTIDE SEQUENCE [LARGE SCALE GENOMIC DNA]</scope>
    <source>
        <strain evidence="7">JCM 17695</strain>
    </source>
</reference>
<dbReference type="InterPro" id="IPR016162">
    <property type="entry name" value="Ald_DH_N"/>
</dbReference>
<dbReference type="InterPro" id="IPR029510">
    <property type="entry name" value="Ald_DH_CS_GLU"/>
</dbReference>
<dbReference type="PROSITE" id="PS00687">
    <property type="entry name" value="ALDEHYDE_DEHYDR_GLU"/>
    <property type="match status" value="1"/>
</dbReference>
<dbReference type="Pfam" id="PF00171">
    <property type="entry name" value="Aldedh"/>
    <property type="match status" value="1"/>
</dbReference>
<keyword evidence="1 3" id="KW-0560">Oxidoreductase</keyword>
<keyword evidence="7" id="KW-1185">Reference proteome</keyword>
<feature type="domain" description="Aldehyde dehydrogenase" evidence="5">
    <location>
        <begin position="2"/>
        <end position="456"/>
    </location>
</feature>
<feature type="region of interest" description="Disordered" evidence="4">
    <location>
        <begin position="536"/>
        <end position="569"/>
    </location>
</feature>
<dbReference type="Gene3D" id="3.40.309.10">
    <property type="entry name" value="Aldehyde Dehydrogenase, Chain A, domain 2"/>
    <property type="match status" value="1"/>
</dbReference>
<feature type="compositionally biased region" description="Low complexity" evidence="4">
    <location>
        <begin position="536"/>
        <end position="547"/>
    </location>
</feature>
<evidence type="ECO:0000256" key="2">
    <source>
        <dbReference type="PROSITE-ProRule" id="PRU10007"/>
    </source>
</evidence>
<comment type="similarity">
    <text evidence="3">Belongs to the aldehyde dehydrogenase family.</text>
</comment>
<evidence type="ECO:0000313" key="7">
    <source>
        <dbReference type="Proteomes" id="UP001596512"/>
    </source>
</evidence>
<evidence type="ECO:0000259" key="5">
    <source>
        <dbReference type="Pfam" id="PF00171"/>
    </source>
</evidence>
<evidence type="ECO:0000256" key="1">
    <source>
        <dbReference type="ARBA" id="ARBA00023002"/>
    </source>
</evidence>
<dbReference type="Gene3D" id="3.40.605.10">
    <property type="entry name" value="Aldehyde Dehydrogenase, Chain A, domain 1"/>
    <property type="match status" value="1"/>
</dbReference>